<dbReference type="EMBL" id="CP071090">
    <property type="protein sequence ID" value="QSQ20749.1"/>
    <property type="molecule type" value="Genomic_DNA"/>
</dbReference>
<dbReference type="RefSeq" id="WP_206722329.1">
    <property type="nucleotide sequence ID" value="NZ_CP071090.1"/>
</dbReference>
<dbReference type="PANTHER" id="PTHR39175:SF1">
    <property type="entry name" value="FAMILY PROTEIN, PUTATIVE (AFU_ORTHOLOGUE AFUA_3G15060)-RELATED"/>
    <property type="match status" value="1"/>
</dbReference>
<dbReference type="InterPro" id="IPR029068">
    <property type="entry name" value="Glyas_Bleomycin-R_OHBP_Dase"/>
</dbReference>
<keyword evidence="3" id="KW-1185">Reference proteome</keyword>
<dbReference type="Gene3D" id="3.10.180.10">
    <property type="entry name" value="2,3-Dihydroxybiphenyl 1,2-Dioxygenase, domain 1"/>
    <property type="match status" value="1"/>
</dbReference>
<sequence>MIQGLDHVQLAMPRGQEPQGRAFYGGLLGLGEVPKPPELAKRGGLWFELADGRGLHLGVEEPFAPAKKAHPAFRVATLDALAQALKAAGHPVTWDDSVPDVRRFHSADPFGNRLEFQASGPHGS</sequence>
<evidence type="ECO:0000259" key="1">
    <source>
        <dbReference type="PROSITE" id="PS51819"/>
    </source>
</evidence>
<dbReference type="SUPFAM" id="SSF54593">
    <property type="entry name" value="Glyoxalase/Bleomycin resistance protein/Dihydroxybiphenyl dioxygenase"/>
    <property type="match status" value="1"/>
</dbReference>
<proteinExistence type="predicted"/>
<dbReference type="InterPro" id="IPR004360">
    <property type="entry name" value="Glyas_Fos-R_dOase_dom"/>
</dbReference>
<evidence type="ECO:0000313" key="2">
    <source>
        <dbReference type="EMBL" id="QSQ20749.1"/>
    </source>
</evidence>
<dbReference type="Proteomes" id="UP000662747">
    <property type="component" value="Chromosome"/>
</dbReference>
<protein>
    <submittedName>
        <fullName evidence="2">Glyoxalase</fullName>
    </submittedName>
</protein>
<feature type="domain" description="VOC" evidence="1">
    <location>
        <begin position="4"/>
        <end position="119"/>
    </location>
</feature>
<dbReference type="PROSITE" id="PS51819">
    <property type="entry name" value="VOC"/>
    <property type="match status" value="1"/>
</dbReference>
<accession>A0ABX7NTQ1</accession>
<organism evidence="2 3">
    <name type="scientific">Pyxidicoccus parkwayensis</name>
    <dbReference type="NCBI Taxonomy" id="2813578"/>
    <lineage>
        <taxon>Bacteria</taxon>
        <taxon>Pseudomonadati</taxon>
        <taxon>Myxococcota</taxon>
        <taxon>Myxococcia</taxon>
        <taxon>Myxococcales</taxon>
        <taxon>Cystobacterineae</taxon>
        <taxon>Myxococcaceae</taxon>
        <taxon>Pyxidicoccus</taxon>
    </lineage>
</organism>
<dbReference type="InterPro" id="IPR037523">
    <property type="entry name" value="VOC_core"/>
</dbReference>
<gene>
    <name evidence="2" type="ORF">JY651_36790</name>
</gene>
<name>A0ABX7NTQ1_9BACT</name>
<dbReference type="PANTHER" id="PTHR39175">
    <property type="entry name" value="FAMILY PROTEIN, PUTATIVE (AFU_ORTHOLOGUE AFUA_3G15060)-RELATED"/>
    <property type="match status" value="1"/>
</dbReference>
<reference evidence="2 3" key="1">
    <citation type="submission" date="2021-02" db="EMBL/GenBank/DDBJ databases">
        <title>De Novo genome assembly of isolated myxobacteria.</title>
        <authorList>
            <person name="Stevens D.C."/>
        </authorList>
    </citation>
    <scope>NUCLEOTIDE SEQUENCE [LARGE SCALE GENOMIC DNA]</scope>
    <source>
        <strain evidence="3">SCPEA02</strain>
    </source>
</reference>
<evidence type="ECO:0000313" key="3">
    <source>
        <dbReference type="Proteomes" id="UP000662747"/>
    </source>
</evidence>
<dbReference type="Pfam" id="PF00903">
    <property type="entry name" value="Glyoxalase"/>
    <property type="match status" value="1"/>
</dbReference>